<reference evidence="2 3" key="1">
    <citation type="submission" date="2016-10" db="EMBL/GenBank/DDBJ databases">
        <authorList>
            <person name="de Groot N.N."/>
        </authorList>
    </citation>
    <scope>NUCLEOTIDE SEQUENCE [LARGE SCALE GENOMIC DNA]</scope>
    <source>
        <strain evidence="2 3">CGMCC 4.3519</strain>
    </source>
</reference>
<feature type="transmembrane region" description="Helical" evidence="1">
    <location>
        <begin position="12"/>
        <end position="37"/>
    </location>
</feature>
<evidence type="ECO:0000256" key="1">
    <source>
        <dbReference type="SAM" id="Phobius"/>
    </source>
</evidence>
<name>A0A1H9EDM0_9ACTN</name>
<feature type="transmembrane region" description="Helical" evidence="1">
    <location>
        <begin position="49"/>
        <end position="67"/>
    </location>
</feature>
<accession>A0A1H9EDM0</accession>
<protein>
    <submittedName>
        <fullName evidence="2">Uncharacterized protein</fullName>
    </submittedName>
</protein>
<keyword evidence="1" id="KW-0812">Transmembrane</keyword>
<keyword evidence="3" id="KW-1185">Reference proteome</keyword>
<sequence>MSRRRRSFRVTAVVGAVRAVAACGFDWIVLSLAVLVFGLLDLTAAGKTWTVVQTVPVGVFAVLQAGFGPGR</sequence>
<dbReference type="Proteomes" id="UP000199055">
    <property type="component" value="Unassembled WGS sequence"/>
</dbReference>
<proteinExistence type="predicted"/>
<evidence type="ECO:0000313" key="3">
    <source>
        <dbReference type="Proteomes" id="UP000199055"/>
    </source>
</evidence>
<dbReference type="STRING" id="403935.SAMN05216481_10564"/>
<dbReference type="AlphaFoldDB" id="A0A1H9EDM0"/>
<dbReference type="EMBL" id="FOET01000005">
    <property type="protein sequence ID" value="SEQ23751.1"/>
    <property type="molecule type" value="Genomic_DNA"/>
</dbReference>
<keyword evidence="1" id="KW-1133">Transmembrane helix</keyword>
<keyword evidence="1" id="KW-0472">Membrane</keyword>
<evidence type="ECO:0000313" key="2">
    <source>
        <dbReference type="EMBL" id="SEQ23751.1"/>
    </source>
</evidence>
<organism evidence="2 3">
    <name type="scientific">Streptomyces radiopugnans</name>
    <dbReference type="NCBI Taxonomy" id="403935"/>
    <lineage>
        <taxon>Bacteria</taxon>
        <taxon>Bacillati</taxon>
        <taxon>Actinomycetota</taxon>
        <taxon>Actinomycetes</taxon>
        <taxon>Kitasatosporales</taxon>
        <taxon>Streptomycetaceae</taxon>
        <taxon>Streptomyces</taxon>
    </lineage>
</organism>
<gene>
    <name evidence="2" type="ORF">SAMN05216481_10564</name>
</gene>